<evidence type="ECO:0000259" key="1">
    <source>
        <dbReference type="Pfam" id="PF07993"/>
    </source>
</evidence>
<dbReference type="SUPFAM" id="SSF51735">
    <property type="entry name" value="NAD(P)-binding Rossmann-fold domains"/>
    <property type="match status" value="1"/>
</dbReference>
<gene>
    <name evidence="2" type="ORF">ENN90_09480</name>
</gene>
<accession>A0A831LQS2</accession>
<protein>
    <submittedName>
        <fullName evidence="2">NAD-dependent epimerase/dehydratase family protein</fullName>
    </submittedName>
</protein>
<reference evidence="2" key="1">
    <citation type="journal article" date="2020" name="mSystems">
        <title>Genome- and Community-Level Interaction Insights into Carbon Utilization and Element Cycling Functions of Hydrothermarchaeota in Hydrothermal Sediment.</title>
        <authorList>
            <person name="Zhou Z."/>
            <person name="Liu Y."/>
            <person name="Xu W."/>
            <person name="Pan J."/>
            <person name="Luo Z.H."/>
            <person name="Li M."/>
        </authorList>
    </citation>
    <scope>NUCLEOTIDE SEQUENCE [LARGE SCALE GENOMIC DNA]</scope>
    <source>
        <strain evidence="2">SpSt-1217</strain>
    </source>
</reference>
<dbReference type="PANTHER" id="PTHR43000">
    <property type="entry name" value="DTDP-D-GLUCOSE 4,6-DEHYDRATASE-RELATED"/>
    <property type="match status" value="1"/>
</dbReference>
<proteinExistence type="predicted"/>
<feature type="domain" description="Thioester reductase (TE)" evidence="1">
    <location>
        <begin position="7"/>
        <end position="251"/>
    </location>
</feature>
<dbReference type="Gene3D" id="3.40.50.720">
    <property type="entry name" value="NAD(P)-binding Rossmann-like Domain"/>
    <property type="match status" value="1"/>
</dbReference>
<dbReference type="InterPro" id="IPR036291">
    <property type="entry name" value="NAD(P)-bd_dom_sf"/>
</dbReference>
<sequence>MKTIIINGANGYVASNFIHKLLQHNYKVVALVRPGVNSSPKERMIKALTEISDGAYVNTANLKVLAYSLLHKDFLIPPEELEEIFSGDVDYFHFAASLKFDFKSKEEIFETNVEGVENSIRVFSKYTNSNSRFFFIGTAYSCGKFSGRYEEKFYPNEGIENFRNYYEQSKRFAENVLKKHIDENGLNGHVIRLSQVVGNNKTGVTKTDYGIFDFAKRMYSLAFRHPNQTVRVHVDPISTQNLIPIDMVVNYLIRTVEVKYVPAIMNIVAGNPVKNIHIIKSINKLLPVNIVPELQLEHAEMNALERIISAGMTFTESYIDTDLQFGTKNSDKLFLVNGYEVNESSVYKMLEYFIGNLATKKSKKAMVSAL</sequence>
<dbReference type="AlphaFoldDB" id="A0A831LQS2"/>
<dbReference type="InterPro" id="IPR013120">
    <property type="entry name" value="FAR_NAD-bd"/>
</dbReference>
<dbReference type="Pfam" id="PF07993">
    <property type="entry name" value="NAD_binding_4"/>
    <property type="match status" value="1"/>
</dbReference>
<dbReference type="Proteomes" id="UP000886047">
    <property type="component" value="Unassembled WGS sequence"/>
</dbReference>
<name>A0A831LQS2_9BACT</name>
<evidence type="ECO:0000313" key="2">
    <source>
        <dbReference type="EMBL" id="HDR51828.1"/>
    </source>
</evidence>
<dbReference type="EMBL" id="DSDK01000509">
    <property type="protein sequence ID" value="HDR51828.1"/>
    <property type="molecule type" value="Genomic_DNA"/>
</dbReference>
<organism evidence="2">
    <name type="scientific">Mariniphaga anaerophila</name>
    <dbReference type="NCBI Taxonomy" id="1484053"/>
    <lineage>
        <taxon>Bacteria</taxon>
        <taxon>Pseudomonadati</taxon>
        <taxon>Bacteroidota</taxon>
        <taxon>Bacteroidia</taxon>
        <taxon>Marinilabiliales</taxon>
        <taxon>Prolixibacteraceae</taxon>
        <taxon>Mariniphaga</taxon>
    </lineage>
</organism>
<comment type="caution">
    <text evidence="2">The sequence shown here is derived from an EMBL/GenBank/DDBJ whole genome shotgun (WGS) entry which is preliminary data.</text>
</comment>